<keyword evidence="1" id="KW-0413">Isomerase</keyword>
<dbReference type="InterPro" id="IPR046357">
    <property type="entry name" value="PPIase_dom_sf"/>
</dbReference>
<sequence>MLMSVLSSSPPYRSLAACLTSGSPFASKKHIIRCCHNINDKSLENGHELNFEDKCRRRIILFFSASSGLFQTLPSLGKTKSKNPYDERRLLEQNKRIQKENNAPQDFPNFVREGFEVKVVTSENYIKRESGLIYRDFEVGKGDCPKAGQQVTFHYVGYNESGRRIDSTYLQGSPAKIRMGTNALVPGFEEGIREMRPGGKRRIIIPPELGPPILSDVEET</sequence>
<proteinExistence type="predicted"/>
<dbReference type="SUPFAM" id="SSF54534">
    <property type="entry name" value="FKBP-like"/>
    <property type="match status" value="1"/>
</dbReference>
<dbReference type="PANTHER" id="PTHR47414:SF1">
    <property type="entry name" value="PEPTIDYL-PROLYL CIS-TRANS ISOMERASE FKBP20-2, CHLOROPLASTIC"/>
    <property type="match status" value="1"/>
</dbReference>
<dbReference type="EC" id="5.2.1.8" evidence="1"/>
<dbReference type="Gene3D" id="3.10.50.40">
    <property type="match status" value="1"/>
</dbReference>
<dbReference type="EMBL" id="CM004387">
    <property type="protein sequence ID" value="OAY62504.1"/>
    <property type="molecule type" value="Genomic_DNA"/>
</dbReference>
<dbReference type="PANTHER" id="PTHR47414">
    <property type="entry name" value="PEPTIDYL-PROLYL CIS-TRANS ISOMERASE FKBP20-2, CHLOROPLASTIC"/>
    <property type="match status" value="1"/>
</dbReference>
<dbReference type="InterPro" id="IPR001179">
    <property type="entry name" value="PPIase_FKBP_dom"/>
</dbReference>
<evidence type="ECO:0000256" key="1">
    <source>
        <dbReference type="PROSITE-ProRule" id="PRU00277"/>
    </source>
</evidence>
<feature type="domain" description="PPIase FKBP-type" evidence="2">
    <location>
        <begin position="148"/>
        <end position="210"/>
    </location>
</feature>
<reference evidence="3" key="1">
    <citation type="submission" date="2016-02" db="EMBL/GenBank/DDBJ databases">
        <title>WGS assembly of Manihot esculenta.</title>
        <authorList>
            <person name="Bredeson J.V."/>
            <person name="Prochnik S.E."/>
            <person name="Lyons J.B."/>
            <person name="Schmutz J."/>
            <person name="Grimwood J."/>
            <person name="Vrebalov J."/>
            <person name="Bart R.S."/>
            <person name="Amuge T."/>
            <person name="Ferguson M.E."/>
            <person name="Green R."/>
            <person name="Putnam N."/>
            <person name="Stites J."/>
            <person name="Rounsley S."/>
            <person name="Rokhsar D.S."/>
        </authorList>
    </citation>
    <scope>NUCLEOTIDE SEQUENCE [LARGE SCALE GENOMIC DNA]</scope>
    <source>
        <tissue evidence="3">Leaf</tissue>
    </source>
</reference>
<evidence type="ECO:0000259" key="2">
    <source>
        <dbReference type="PROSITE" id="PS50059"/>
    </source>
</evidence>
<accession>A0A2C9WPL9</accession>
<evidence type="ECO:0000313" key="3">
    <source>
        <dbReference type="EMBL" id="OAY62504.1"/>
    </source>
</evidence>
<dbReference type="AlphaFoldDB" id="A0A2C9WPL9"/>
<dbReference type="PROSITE" id="PS50059">
    <property type="entry name" value="FKBP_PPIASE"/>
    <property type="match status" value="1"/>
</dbReference>
<dbReference type="InterPro" id="IPR044239">
    <property type="entry name" value="FKBP20-2-like"/>
</dbReference>
<organism evidence="3">
    <name type="scientific">Manihot esculenta</name>
    <name type="common">Cassava</name>
    <name type="synonym">Jatropha manihot</name>
    <dbReference type="NCBI Taxonomy" id="3983"/>
    <lineage>
        <taxon>Eukaryota</taxon>
        <taxon>Viridiplantae</taxon>
        <taxon>Streptophyta</taxon>
        <taxon>Embryophyta</taxon>
        <taxon>Tracheophyta</taxon>
        <taxon>Spermatophyta</taxon>
        <taxon>Magnoliopsida</taxon>
        <taxon>eudicotyledons</taxon>
        <taxon>Gunneridae</taxon>
        <taxon>Pentapetalae</taxon>
        <taxon>rosids</taxon>
        <taxon>fabids</taxon>
        <taxon>Malpighiales</taxon>
        <taxon>Euphorbiaceae</taxon>
        <taxon>Crotonoideae</taxon>
        <taxon>Manihoteae</taxon>
        <taxon>Manihot</taxon>
    </lineage>
</organism>
<dbReference type="Pfam" id="PF00254">
    <property type="entry name" value="FKBP_C"/>
    <property type="match status" value="1"/>
</dbReference>
<gene>
    <name evidence="3" type="ORF">MANES_01G272400</name>
</gene>
<keyword evidence="1" id="KW-0697">Rotamase</keyword>
<dbReference type="OMA" id="HNENFKR"/>
<comment type="catalytic activity">
    <reaction evidence="1">
        <text>[protein]-peptidylproline (omega=180) = [protein]-peptidylproline (omega=0)</text>
        <dbReference type="Rhea" id="RHEA:16237"/>
        <dbReference type="Rhea" id="RHEA-COMP:10747"/>
        <dbReference type="Rhea" id="RHEA-COMP:10748"/>
        <dbReference type="ChEBI" id="CHEBI:83833"/>
        <dbReference type="ChEBI" id="CHEBI:83834"/>
        <dbReference type="EC" id="5.2.1.8"/>
    </reaction>
</comment>
<dbReference type="GO" id="GO:0003755">
    <property type="term" value="F:peptidyl-prolyl cis-trans isomerase activity"/>
    <property type="evidence" value="ECO:0007669"/>
    <property type="project" value="UniProtKB-KW"/>
</dbReference>
<name>A0A2C9WPL9_MANES</name>
<protein>
    <recommendedName>
        <fullName evidence="1">peptidylprolyl isomerase</fullName>
        <ecNumber evidence="1">5.2.1.8</ecNumber>
    </recommendedName>
</protein>